<keyword evidence="3" id="KW-1185">Reference proteome</keyword>
<accession>A0ABW5WRS4</accession>
<keyword evidence="1" id="KW-1133">Transmembrane helix</keyword>
<dbReference type="EMBL" id="JBHUOQ010000001">
    <property type="protein sequence ID" value="MFD2829501.1"/>
    <property type="molecule type" value="Genomic_DNA"/>
</dbReference>
<evidence type="ECO:0000256" key="1">
    <source>
        <dbReference type="SAM" id="Phobius"/>
    </source>
</evidence>
<evidence type="ECO:0008006" key="4">
    <source>
        <dbReference type="Google" id="ProtNLM"/>
    </source>
</evidence>
<evidence type="ECO:0000313" key="2">
    <source>
        <dbReference type="EMBL" id="MFD2829501.1"/>
    </source>
</evidence>
<evidence type="ECO:0000313" key="3">
    <source>
        <dbReference type="Proteomes" id="UP001597519"/>
    </source>
</evidence>
<keyword evidence="1" id="KW-0812">Transmembrane</keyword>
<comment type="caution">
    <text evidence="2">The sequence shown here is derived from an EMBL/GenBank/DDBJ whole genome shotgun (WGS) entry which is preliminary data.</text>
</comment>
<protein>
    <recommendedName>
        <fullName evidence="4">DUF1440 domain-containing protein</fullName>
    </recommendedName>
</protein>
<feature type="transmembrane region" description="Helical" evidence="1">
    <location>
        <begin position="38"/>
        <end position="56"/>
    </location>
</feature>
<feature type="transmembrane region" description="Helical" evidence="1">
    <location>
        <begin position="68"/>
        <end position="91"/>
    </location>
</feature>
<gene>
    <name evidence="2" type="ORF">ACFSX4_03410</name>
</gene>
<organism evidence="2 3">
    <name type="scientific">Corticicoccus populi</name>
    <dbReference type="NCBI Taxonomy" id="1812821"/>
    <lineage>
        <taxon>Bacteria</taxon>
        <taxon>Bacillati</taxon>
        <taxon>Bacillota</taxon>
        <taxon>Bacilli</taxon>
        <taxon>Bacillales</taxon>
        <taxon>Staphylococcaceae</taxon>
        <taxon>Corticicoccus</taxon>
    </lineage>
</organism>
<dbReference type="Proteomes" id="UP001597519">
    <property type="component" value="Unassembled WGS sequence"/>
</dbReference>
<proteinExistence type="predicted"/>
<name>A0ABW5WRS4_9STAP</name>
<feature type="transmembrane region" description="Helical" evidence="1">
    <location>
        <begin position="97"/>
        <end position="121"/>
    </location>
</feature>
<reference evidence="3" key="1">
    <citation type="journal article" date="2019" name="Int. J. Syst. Evol. Microbiol.">
        <title>The Global Catalogue of Microorganisms (GCM) 10K type strain sequencing project: providing services to taxonomists for standard genome sequencing and annotation.</title>
        <authorList>
            <consortium name="The Broad Institute Genomics Platform"/>
            <consortium name="The Broad Institute Genome Sequencing Center for Infectious Disease"/>
            <person name="Wu L."/>
            <person name="Ma J."/>
        </authorList>
    </citation>
    <scope>NUCLEOTIDE SEQUENCE [LARGE SCALE GENOMIC DNA]</scope>
    <source>
        <strain evidence="3">KCTC 33575</strain>
    </source>
</reference>
<keyword evidence="1" id="KW-0472">Membrane</keyword>
<dbReference type="RefSeq" id="WP_377771554.1">
    <property type="nucleotide sequence ID" value="NZ_JBHUOQ010000001.1"/>
</dbReference>
<sequence length="128" mass="13890">MKFNWKLIILLSAFALIRPLMSILGVTEMIGQPYTSISLTLIISAVWIIIMVYKNVKTPVQHLVMTGIFYAAASVILSGILSPVLLGALMGPLTNPFAFISVFMTNIIWGTVTGLISLGIIKIINQPG</sequence>